<organism evidence="2 3">
    <name type="scientific">Hipposideros armiger</name>
    <name type="common">Great Himalayan leaf-nosed bat</name>
    <dbReference type="NCBI Taxonomy" id="186990"/>
    <lineage>
        <taxon>Eukaryota</taxon>
        <taxon>Metazoa</taxon>
        <taxon>Chordata</taxon>
        <taxon>Craniata</taxon>
        <taxon>Vertebrata</taxon>
        <taxon>Euteleostomi</taxon>
        <taxon>Mammalia</taxon>
        <taxon>Eutheria</taxon>
        <taxon>Laurasiatheria</taxon>
        <taxon>Chiroptera</taxon>
        <taxon>Yinpterochiroptera</taxon>
        <taxon>Rhinolophoidea</taxon>
        <taxon>Hipposideridae</taxon>
        <taxon>Hipposideros</taxon>
    </lineage>
</organism>
<protein>
    <submittedName>
        <fullName evidence="3">Maestro heat-like repeat family member 5</fullName>
    </submittedName>
</protein>
<dbReference type="PANTHER" id="PTHR23120:SF3">
    <property type="entry name" value="MAESTRO HEAT-LIKE REPEAT FAMILY MEMBER 4"/>
    <property type="match status" value="1"/>
</dbReference>
<dbReference type="GeneID" id="109390854"/>
<dbReference type="InterPro" id="IPR016024">
    <property type="entry name" value="ARM-type_fold"/>
</dbReference>
<dbReference type="AlphaFoldDB" id="A0A8B7SMY2"/>
<dbReference type="InterPro" id="IPR055406">
    <property type="entry name" value="HEAT_Maestro"/>
</dbReference>
<proteinExistence type="predicted"/>
<dbReference type="KEGG" id="hai:109390854"/>
<gene>
    <name evidence="3" type="primary">LOC109390854</name>
</gene>
<dbReference type="RefSeq" id="XP_019513370.1">
    <property type="nucleotide sequence ID" value="XM_019657825.1"/>
</dbReference>
<dbReference type="InterPro" id="IPR045206">
    <property type="entry name" value="Maestro_heat-like_prot"/>
</dbReference>
<name>A0A8B7SMY2_HIPAR</name>
<dbReference type="GO" id="GO:0005794">
    <property type="term" value="C:Golgi apparatus"/>
    <property type="evidence" value="ECO:0007669"/>
    <property type="project" value="TreeGrafter"/>
</dbReference>
<feature type="domain" description="Maestro/Maestro-like HEAT-repeats" evidence="1">
    <location>
        <begin position="54"/>
        <end position="317"/>
    </location>
</feature>
<dbReference type="Pfam" id="PF23227">
    <property type="entry name" value="HEAT_MROH2B_C"/>
    <property type="match status" value="1"/>
</dbReference>
<dbReference type="SUPFAM" id="SSF48371">
    <property type="entry name" value="ARM repeat"/>
    <property type="match status" value="1"/>
</dbReference>
<evidence type="ECO:0000259" key="1">
    <source>
        <dbReference type="Pfam" id="PF23227"/>
    </source>
</evidence>
<accession>A0A8B7SMY2</accession>
<dbReference type="OrthoDB" id="9448547at2759"/>
<dbReference type="Proteomes" id="UP000694851">
    <property type="component" value="Unplaced"/>
</dbReference>
<sequence>MAQHDCEVQAVLGQAVILLTSSEERDNIVAVLLVTEFLNSHDLTQYMSRKSMDNCLSLSLKNPNQLVRAMSLKGLRSIRMHPKKVGLLQNWLNRLLDSFLTPEPQDLMGLMKIVGDILCHLGVQGVGAFSLQIAQNLRPLFDDDREDVRGGAIFLYGNVIYSGGRRYQPALRKHAFWSLVPLLFHLADSCPAVVTKTKFTFLRCAILLKWEFRKELFSRLAWGHGVGAESDIFMYMVESNFTNHHQFFMQALIYLSSPHKNLKLTAMKFIGGILQDYFGSLCFSLKTDDVKTLRKQFEVLKQEHDSVSRKFYHNHLDDIIELSQSVTR</sequence>
<evidence type="ECO:0000313" key="2">
    <source>
        <dbReference type="Proteomes" id="UP000694851"/>
    </source>
</evidence>
<evidence type="ECO:0000313" key="3">
    <source>
        <dbReference type="RefSeq" id="XP_019513370.1"/>
    </source>
</evidence>
<dbReference type="PANTHER" id="PTHR23120">
    <property type="entry name" value="MAESTRO-RELATED HEAT DOMAIN-CONTAINING"/>
    <property type="match status" value="1"/>
</dbReference>
<reference evidence="3" key="1">
    <citation type="submission" date="2025-08" db="UniProtKB">
        <authorList>
            <consortium name="RefSeq"/>
        </authorList>
    </citation>
    <scope>IDENTIFICATION</scope>
    <source>
        <tissue evidence="3">Muscle</tissue>
    </source>
</reference>
<keyword evidence="2" id="KW-1185">Reference proteome</keyword>